<feature type="region of interest" description="Disordered" evidence="12">
    <location>
        <begin position="192"/>
        <end position="214"/>
    </location>
</feature>
<dbReference type="FunFam" id="1.10.10.10:FF:000187">
    <property type="entry name" value="Transcription factor-like protein DPB"/>
    <property type="match status" value="1"/>
</dbReference>
<dbReference type="Pfam" id="PF02319">
    <property type="entry name" value="WHD_E2F_TDP"/>
    <property type="match status" value="1"/>
</dbReference>
<keyword evidence="8 11" id="KW-0804">Transcription</keyword>
<evidence type="ECO:0000313" key="15">
    <source>
        <dbReference type="EMBL" id="CAE0194099.1"/>
    </source>
</evidence>
<gene>
    <name evidence="15" type="ORF">CROS1456_LOCUS7190</name>
</gene>
<dbReference type="EMBL" id="HBHZ01009362">
    <property type="protein sequence ID" value="CAE0194099.1"/>
    <property type="molecule type" value="Transcribed_RNA"/>
</dbReference>
<evidence type="ECO:0000256" key="9">
    <source>
        <dbReference type="ARBA" id="ARBA00023242"/>
    </source>
</evidence>
<dbReference type="InterPro" id="IPR015648">
    <property type="entry name" value="Transcrpt_fac_DP"/>
</dbReference>
<comment type="subcellular location">
    <subcellularLocation>
        <location evidence="2">Cytoplasm</location>
    </subcellularLocation>
    <subcellularLocation>
        <location evidence="1 11">Nucleus</location>
    </subcellularLocation>
</comment>
<reference evidence="15" key="1">
    <citation type="submission" date="2021-01" db="EMBL/GenBank/DDBJ databases">
        <authorList>
            <person name="Corre E."/>
            <person name="Pelletier E."/>
            <person name="Niang G."/>
            <person name="Scheremetjew M."/>
            <person name="Finn R."/>
            <person name="Kale V."/>
            <person name="Holt S."/>
            <person name="Cochrane G."/>
            <person name="Meng A."/>
            <person name="Brown T."/>
            <person name="Cohen L."/>
        </authorList>
    </citation>
    <scope>NUCLEOTIDE SEQUENCE</scope>
    <source>
        <strain evidence="15">RCC1871</strain>
    </source>
</reference>
<dbReference type="GO" id="GO:0051726">
    <property type="term" value="P:regulation of cell cycle"/>
    <property type="evidence" value="ECO:0007669"/>
    <property type="project" value="InterPro"/>
</dbReference>
<keyword evidence="10" id="KW-0131">Cell cycle</keyword>
<feature type="region of interest" description="Disordered" evidence="12">
    <location>
        <begin position="487"/>
        <end position="535"/>
    </location>
</feature>
<feature type="domain" description="E2F/DP family winged-helix DNA-binding" evidence="14">
    <location>
        <begin position="356"/>
        <end position="442"/>
    </location>
</feature>
<keyword evidence="4" id="KW-0963">Cytoplasm</keyword>
<dbReference type="SMART" id="SM01372">
    <property type="entry name" value="E2F_TDP"/>
    <property type="match status" value="1"/>
</dbReference>
<protein>
    <submittedName>
        <fullName evidence="15">Uncharacterized protein</fullName>
    </submittedName>
</protein>
<dbReference type="SMART" id="SM01138">
    <property type="entry name" value="DP"/>
    <property type="match status" value="1"/>
</dbReference>
<dbReference type="Gene3D" id="1.10.10.10">
    <property type="entry name" value="Winged helix-like DNA-binding domain superfamily/Winged helix DNA-binding domain"/>
    <property type="match status" value="1"/>
</dbReference>
<dbReference type="GO" id="GO:0070176">
    <property type="term" value="C:DRM complex"/>
    <property type="evidence" value="ECO:0007669"/>
    <property type="project" value="UniProtKB-ARBA"/>
</dbReference>
<evidence type="ECO:0000256" key="8">
    <source>
        <dbReference type="ARBA" id="ARBA00023163"/>
    </source>
</evidence>
<dbReference type="InterPro" id="IPR014889">
    <property type="entry name" value="Transc_factor_DP_C"/>
</dbReference>
<dbReference type="Gene3D" id="1.20.140.80">
    <property type="entry name" value="Transcription factor DP"/>
    <property type="match status" value="1"/>
</dbReference>
<dbReference type="GO" id="GO:0000981">
    <property type="term" value="F:DNA-binding transcription factor activity, RNA polymerase II-specific"/>
    <property type="evidence" value="ECO:0007669"/>
    <property type="project" value="TreeGrafter"/>
</dbReference>
<dbReference type="CDD" id="cd14458">
    <property type="entry name" value="DP_DD"/>
    <property type="match status" value="1"/>
</dbReference>
<comment type="similarity">
    <text evidence="3 11">Belongs to the E2F/DP family.</text>
</comment>
<feature type="compositionally biased region" description="Low complexity" evidence="12">
    <location>
        <begin position="203"/>
        <end position="214"/>
    </location>
</feature>
<accession>A0A7S3FRW2</accession>
<evidence type="ECO:0000256" key="6">
    <source>
        <dbReference type="ARBA" id="ARBA00023054"/>
    </source>
</evidence>
<feature type="region of interest" description="Disordered" evidence="12">
    <location>
        <begin position="257"/>
        <end position="361"/>
    </location>
</feature>
<evidence type="ECO:0000256" key="7">
    <source>
        <dbReference type="ARBA" id="ARBA00023125"/>
    </source>
</evidence>
<feature type="domain" description="Transcription factor DP C-terminal" evidence="13">
    <location>
        <begin position="449"/>
        <end position="599"/>
    </location>
</feature>
<sequence length="601" mass="62475">MSMSNPTMDEFAVGNSLQDDFLRDFMTAGVYDFASDIGIIQDGQIPSVAKVHGEGWGGGQQVSQGAGPSSSAVKQEEGSQANTRAQASDPGTSGSLGFGGQASRSQGGAGASASAQQQQQHGYAYPHGAVGGLGGMGAGATPAYPLRQESQKGGLPQGLGAPHGIHPHGYALPPHAMGYQPALAQNALRANSQTALQHHHHASQQQQQQLSQAHPHALGAAGGYLGGVGSQLGAHPGAMAAMGLHGMPHHAHFAQQQPGLGMSLSPPVGLGLGQQPEHGAGPGQGKGAGGGAGKDGGKKAAGKKSKREQGLLGDASLKKPSTDAFTLKRKKKGAGGGSGGGSGGGKSGNAPESGGKGGKGLRHFSMKVCAKVESKGRTTYNEVADELVQELSGGGGDQGGQNGTPDVAYDEKNIRRRVYDALNVLMAMDIISKEKKEITWRGLPTTRESNFDLLRDDQKRVNAQIEKKELYLKELVDQKRAIEALIERNKGRPKPELPATGAAGARGPEVNLEVKQEGQSQGGSKGAEEEASHQSQGVQLPFLVVQTKPDAKVDVQISEDKQFVSFDFLYNPFEIHDENYVLHNMVRANKLQVKKAEGKGS</sequence>
<evidence type="ECO:0000259" key="13">
    <source>
        <dbReference type="SMART" id="SM01138"/>
    </source>
</evidence>
<dbReference type="InterPro" id="IPR003316">
    <property type="entry name" value="E2F_WHTH_DNA-bd_dom"/>
</dbReference>
<keyword evidence="7 11" id="KW-0238">DNA-binding</keyword>
<dbReference type="SUPFAM" id="SSF144074">
    <property type="entry name" value="E2F-DP heterodimerization region"/>
    <property type="match status" value="2"/>
</dbReference>
<feature type="compositionally biased region" description="Gly residues" evidence="12">
    <location>
        <begin position="280"/>
        <end position="294"/>
    </location>
</feature>
<dbReference type="PANTHER" id="PTHR12548:SF9">
    <property type="entry name" value="TRANSCRIPTION FACTOR DP"/>
    <property type="match status" value="1"/>
</dbReference>
<evidence type="ECO:0000256" key="3">
    <source>
        <dbReference type="ARBA" id="ARBA00010940"/>
    </source>
</evidence>
<feature type="compositionally biased region" description="Gly residues" evidence="12">
    <location>
        <begin position="334"/>
        <end position="347"/>
    </location>
</feature>
<dbReference type="InterPro" id="IPR038168">
    <property type="entry name" value="TF_DP_C_sf"/>
</dbReference>
<evidence type="ECO:0000256" key="11">
    <source>
        <dbReference type="RuleBase" id="RU003796"/>
    </source>
</evidence>
<evidence type="ECO:0000256" key="1">
    <source>
        <dbReference type="ARBA" id="ARBA00004123"/>
    </source>
</evidence>
<dbReference type="SUPFAM" id="SSF46785">
    <property type="entry name" value="Winged helix' DNA-binding domain"/>
    <property type="match status" value="1"/>
</dbReference>
<feature type="region of interest" description="Disordered" evidence="12">
    <location>
        <begin position="141"/>
        <end position="173"/>
    </location>
</feature>
<evidence type="ECO:0000256" key="12">
    <source>
        <dbReference type="SAM" id="MobiDB-lite"/>
    </source>
</evidence>
<dbReference type="GO" id="GO:0000977">
    <property type="term" value="F:RNA polymerase II transcription regulatory region sequence-specific DNA binding"/>
    <property type="evidence" value="ECO:0007669"/>
    <property type="project" value="TreeGrafter"/>
</dbReference>
<evidence type="ECO:0000256" key="2">
    <source>
        <dbReference type="ARBA" id="ARBA00004496"/>
    </source>
</evidence>
<dbReference type="PANTHER" id="PTHR12548">
    <property type="entry name" value="TRANSCRIPTION FACTOR DP"/>
    <property type="match status" value="1"/>
</dbReference>
<dbReference type="InterPro" id="IPR036388">
    <property type="entry name" value="WH-like_DNA-bd_sf"/>
</dbReference>
<evidence type="ECO:0000256" key="10">
    <source>
        <dbReference type="ARBA" id="ARBA00023306"/>
    </source>
</evidence>
<name>A0A7S3FRW2_9CHLO</name>
<evidence type="ECO:0000259" key="14">
    <source>
        <dbReference type="SMART" id="SM01372"/>
    </source>
</evidence>
<keyword evidence="9 11" id="KW-0539">Nucleus</keyword>
<dbReference type="InterPro" id="IPR037241">
    <property type="entry name" value="E2F-DP_heterodim"/>
</dbReference>
<proteinExistence type="inferred from homology"/>
<keyword evidence="6" id="KW-0175">Coiled coil</keyword>
<dbReference type="Pfam" id="PF08781">
    <property type="entry name" value="DP"/>
    <property type="match status" value="1"/>
</dbReference>
<dbReference type="GO" id="GO:0005737">
    <property type="term" value="C:cytoplasm"/>
    <property type="evidence" value="ECO:0007669"/>
    <property type="project" value="UniProtKB-SubCell"/>
</dbReference>
<dbReference type="InterPro" id="IPR036390">
    <property type="entry name" value="WH_DNA-bd_sf"/>
</dbReference>
<evidence type="ECO:0000256" key="4">
    <source>
        <dbReference type="ARBA" id="ARBA00022490"/>
    </source>
</evidence>
<feature type="region of interest" description="Disordered" evidence="12">
    <location>
        <begin position="51"/>
        <end position="127"/>
    </location>
</feature>
<evidence type="ECO:0000256" key="5">
    <source>
        <dbReference type="ARBA" id="ARBA00023015"/>
    </source>
</evidence>
<feature type="compositionally biased region" description="Low complexity" evidence="12">
    <location>
        <begin position="101"/>
        <end position="120"/>
    </location>
</feature>
<keyword evidence="5 11" id="KW-0805">Transcription regulation</keyword>
<feature type="compositionally biased region" description="Polar residues" evidence="12">
    <location>
        <begin position="61"/>
        <end position="93"/>
    </location>
</feature>
<organism evidence="15">
    <name type="scientific">Chloropicon roscoffensis</name>
    <dbReference type="NCBI Taxonomy" id="1461544"/>
    <lineage>
        <taxon>Eukaryota</taxon>
        <taxon>Viridiplantae</taxon>
        <taxon>Chlorophyta</taxon>
        <taxon>Chloropicophyceae</taxon>
        <taxon>Chloropicales</taxon>
        <taxon>Chloropicaceae</taxon>
        <taxon>Chloropicon</taxon>
    </lineage>
</organism>
<dbReference type="AlphaFoldDB" id="A0A7S3FRW2"/>